<dbReference type="InterPro" id="IPR036779">
    <property type="entry name" value="LysM_dom_sf"/>
</dbReference>
<dbReference type="InterPro" id="IPR018392">
    <property type="entry name" value="LysM"/>
</dbReference>
<evidence type="ECO:0008006" key="15">
    <source>
        <dbReference type="Google" id="ProtNLM"/>
    </source>
</evidence>
<dbReference type="PANTHER" id="PTHR45927">
    <property type="entry name" value="LYSM-DOMAIN RECEPTOR-LIKE KINASE-RELATED"/>
    <property type="match status" value="1"/>
</dbReference>
<dbReference type="Pfam" id="PF23472">
    <property type="entry name" value="LysM2_CERK1_LYK3_4_5"/>
    <property type="match status" value="1"/>
</dbReference>
<evidence type="ECO:0000259" key="11">
    <source>
        <dbReference type="PROSITE" id="PS50011"/>
    </source>
</evidence>
<organism evidence="13 14">
    <name type="scientific">Physcomitrium patens</name>
    <name type="common">Spreading-leaved earth moss</name>
    <name type="synonym">Physcomitrella patens</name>
    <dbReference type="NCBI Taxonomy" id="3218"/>
    <lineage>
        <taxon>Eukaryota</taxon>
        <taxon>Viridiplantae</taxon>
        <taxon>Streptophyta</taxon>
        <taxon>Embryophyta</taxon>
        <taxon>Bryophyta</taxon>
        <taxon>Bryophytina</taxon>
        <taxon>Bryopsida</taxon>
        <taxon>Funariidae</taxon>
        <taxon>Funariales</taxon>
        <taxon>Funariaceae</taxon>
        <taxon>Physcomitrium</taxon>
    </lineage>
</organism>
<evidence type="ECO:0000256" key="7">
    <source>
        <dbReference type="ARBA" id="ARBA00022989"/>
    </source>
</evidence>
<comment type="subcellular location">
    <subcellularLocation>
        <location evidence="1">Cell membrane</location>
        <topology evidence="1">Single-pass membrane protein</topology>
    </subcellularLocation>
</comment>
<protein>
    <recommendedName>
        <fullName evidence="15">Protein kinase domain-containing protein</fullName>
    </recommendedName>
</protein>
<dbReference type="InterPro" id="IPR001245">
    <property type="entry name" value="Ser-Thr/Tyr_kinase_cat_dom"/>
</dbReference>
<dbReference type="Pfam" id="PF23446">
    <property type="entry name" value="LysM1_NFP_LYK"/>
    <property type="match status" value="1"/>
</dbReference>
<evidence type="ECO:0000256" key="6">
    <source>
        <dbReference type="ARBA" id="ARBA00022840"/>
    </source>
</evidence>
<evidence type="ECO:0000256" key="3">
    <source>
        <dbReference type="ARBA" id="ARBA00022692"/>
    </source>
</evidence>
<accession>A0A7I4C2V8</accession>
<dbReference type="GO" id="GO:0005886">
    <property type="term" value="C:plasma membrane"/>
    <property type="evidence" value="ECO:0007669"/>
    <property type="project" value="UniProtKB-SubCell"/>
</dbReference>
<evidence type="ECO:0000313" key="13">
    <source>
        <dbReference type="EnsemblPlants" id="Pp3c1_6050V3.2"/>
    </source>
</evidence>
<proteinExistence type="predicted"/>
<dbReference type="Proteomes" id="UP000006727">
    <property type="component" value="Chromosome 1"/>
</dbReference>
<dbReference type="Gene3D" id="3.10.350.10">
    <property type="entry name" value="LysM domain"/>
    <property type="match status" value="1"/>
</dbReference>
<keyword evidence="14" id="KW-1185">Reference proteome</keyword>
<evidence type="ECO:0000256" key="8">
    <source>
        <dbReference type="ARBA" id="ARBA00023136"/>
    </source>
</evidence>
<feature type="domain" description="Protein kinase" evidence="11">
    <location>
        <begin position="428"/>
        <end position="738"/>
    </location>
</feature>
<dbReference type="SMART" id="SM00220">
    <property type="entry name" value="S_TKc"/>
    <property type="match status" value="1"/>
</dbReference>
<dbReference type="AlphaFoldDB" id="A0A7I4C2V8"/>
<feature type="transmembrane region" description="Helical" evidence="10">
    <location>
        <begin position="313"/>
        <end position="334"/>
    </location>
</feature>
<keyword evidence="4" id="KW-0732">Signal</keyword>
<keyword evidence="8 10" id="KW-0472">Membrane</keyword>
<dbReference type="CDD" id="cd00118">
    <property type="entry name" value="LysM"/>
    <property type="match status" value="1"/>
</dbReference>
<gene>
    <name evidence="13" type="primary">LOC112282264</name>
</gene>
<dbReference type="InterPro" id="IPR056562">
    <property type="entry name" value="LysM2_CERK1_LYK3_4_5"/>
</dbReference>
<keyword evidence="6" id="KW-0067">ATP-binding</keyword>
<dbReference type="Gramene" id="Pp3c1_6050V3.2">
    <property type="protein sequence ID" value="Pp3c1_6050V3.2"/>
    <property type="gene ID" value="Pp3c1_6050"/>
</dbReference>
<dbReference type="GO" id="GO:0004672">
    <property type="term" value="F:protein kinase activity"/>
    <property type="evidence" value="ECO:0007669"/>
    <property type="project" value="InterPro"/>
</dbReference>
<dbReference type="SUPFAM" id="SSF56112">
    <property type="entry name" value="Protein kinase-like (PK-like)"/>
    <property type="match status" value="1"/>
</dbReference>
<evidence type="ECO:0000313" key="14">
    <source>
        <dbReference type="Proteomes" id="UP000006727"/>
    </source>
</evidence>
<dbReference type="PROSITE" id="PS51782">
    <property type="entry name" value="LYSM"/>
    <property type="match status" value="2"/>
</dbReference>
<dbReference type="EnsemblPlants" id="Pp3c1_6050V3.2">
    <property type="protein sequence ID" value="Pp3c1_6050V3.2"/>
    <property type="gene ID" value="Pp3c1_6050"/>
</dbReference>
<evidence type="ECO:0000256" key="2">
    <source>
        <dbReference type="ARBA" id="ARBA00022475"/>
    </source>
</evidence>
<keyword evidence="2" id="KW-1003">Cell membrane</keyword>
<dbReference type="EMBL" id="ABEU02000001">
    <property type="status" value="NOT_ANNOTATED_CDS"/>
    <property type="molecule type" value="Genomic_DNA"/>
</dbReference>
<dbReference type="InterPro" id="IPR052611">
    <property type="entry name" value="Plant_RLK_LysM"/>
</dbReference>
<keyword evidence="9" id="KW-1015">Disulfide bond</keyword>
<reference evidence="13 14" key="2">
    <citation type="journal article" date="2018" name="Plant J.">
        <title>The Physcomitrella patens chromosome-scale assembly reveals moss genome structure and evolution.</title>
        <authorList>
            <person name="Lang D."/>
            <person name="Ullrich K.K."/>
            <person name="Murat F."/>
            <person name="Fuchs J."/>
            <person name="Jenkins J."/>
            <person name="Haas F.B."/>
            <person name="Piednoel M."/>
            <person name="Gundlach H."/>
            <person name="Van Bel M."/>
            <person name="Meyberg R."/>
            <person name="Vives C."/>
            <person name="Morata J."/>
            <person name="Symeonidi A."/>
            <person name="Hiss M."/>
            <person name="Muchero W."/>
            <person name="Kamisugi Y."/>
            <person name="Saleh O."/>
            <person name="Blanc G."/>
            <person name="Decker E.L."/>
            <person name="van Gessel N."/>
            <person name="Grimwood J."/>
            <person name="Hayes R.D."/>
            <person name="Graham S.W."/>
            <person name="Gunter L.E."/>
            <person name="McDaniel S.F."/>
            <person name="Hoernstein S.N.W."/>
            <person name="Larsson A."/>
            <person name="Li F.W."/>
            <person name="Perroud P.F."/>
            <person name="Phillips J."/>
            <person name="Ranjan P."/>
            <person name="Rokshar D.S."/>
            <person name="Rothfels C.J."/>
            <person name="Schneider L."/>
            <person name="Shu S."/>
            <person name="Stevenson D.W."/>
            <person name="Thummler F."/>
            <person name="Tillich M."/>
            <person name="Villarreal Aguilar J.C."/>
            <person name="Widiez T."/>
            <person name="Wong G.K."/>
            <person name="Wymore A."/>
            <person name="Zhang Y."/>
            <person name="Zimmer A.D."/>
            <person name="Quatrano R.S."/>
            <person name="Mayer K.F.X."/>
            <person name="Goodstein D."/>
            <person name="Casacuberta J.M."/>
            <person name="Vandepoele K."/>
            <person name="Reski R."/>
            <person name="Cuming A.C."/>
            <person name="Tuskan G.A."/>
            <person name="Maumus F."/>
            <person name="Salse J."/>
            <person name="Schmutz J."/>
            <person name="Rensing S.A."/>
        </authorList>
    </citation>
    <scope>NUCLEOTIDE SEQUENCE [LARGE SCALE GENOMIC DNA]</scope>
    <source>
        <strain evidence="13 14">cv. Gransden 2004</strain>
    </source>
</reference>
<dbReference type="InterPro" id="IPR008271">
    <property type="entry name" value="Ser/Thr_kinase_AS"/>
</dbReference>
<dbReference type="SMART" id="SM00257">
    <property type="entry name" value="LysM"/>
    <property type="match status" value="2"/>
</dbReference>
<reference evidence="13 14" key="1">
    <citation type="journal article" date="2008" name="Science">
        <title>The Physcomitrella genome reveals evolutionary insights into the conquest of land by plants.</title>
        <authorList>
            <person name="Rensing S."/>
            <person name="Lang D."/>
            <person name="Zimmer A."/>
            <person name="Terry A."/>
            <person name="Salamov A."/>
            <person name="Shapiro H."/>
            <person name="Nishiyama T."/>
            <person name="Perroud P.-F."/>
            <person name="Lindquist E."/>
            <person name="Kamisugi Y."/>
            <person name="Tanahashi T."/>
            <person name="Sakakibara K."/>
            <person name="Fujita T."/>
            <person name="Oishi K."/>
            <person name="Shin-I T."/>
            <person name="Kuroki Y."/>
            <person name="Toyoda A."/>
            <person name="Suzuki Y."/>
            <person name="Hashimoto A."/>
            <person name="Yamaguchi K."/>
            <person name="Sugano A."/>
            <person name="Kohara Y."/>
            <person name="Fujiyama A."/>
            <person name="Anterola A."/>
            <person name="Aoki S."/>
            <person name="Ashton N."/>
            <person name="Barbazuk W.B."/>
            <person name="Barker E."/>
            <person name="Bennetzen J."/>
            <person name="Bezanilla M."/>
            <person name="Blankenship R."/>
            <person name="Cho S.H."/>
            <person name="Dutcher S."/>
            <person name="Estelle M."/>
            <person name="Fawcett J.A."/>
            <person name="Gundlach H."/>
            <person name="Hanada K."/>
            <person name="Heyl A."/>
            <person name="Hicks K.A."/>
            <person name="Hugh J."/>
            <person name="Lohr M."/>
            <person name="Mayer K."/>
            <person name="Melkozernov A."/>
            <person name="Murata T."/>
            <person name="Nelson D."/>
            <person name="Pils B."/>
            <person name="Prigge M."/>
            <person name="Reiss B."/>
            <person name="Renner T."/>
            <person name="Rombauts S."/>
            <person name="Rushton P."/>
            <person name="Sanderfoot A."/>
            <person name="Schween G."/>
            <person name="Shiu S.-H."/>
            <person name="Stueber K."/>
            <person name="Theodoulou F.L."/>
            <person name="Tu H."/>
            <person name="Van de Peer Y."/>
            <person name="Verrier P.J."/>
            <person name="Waters E."/>
            <person name="Wood A."/>
            <person name="Yang L."/>
            <person name="Cove D."/>
            <person name="Cuming A."/>
            <person name="Hasebe M."/>
            <person name="Lucas S."/>
            <person name="Mishler D.B."/>
            <person name="Reski R."/>
            <person name="Grigoriev I."/>
            <person name="Quatrano R.S."/>
            <person name="Boore J.L."/>
        </authorList>
    </citation>
    <scope>NUCLEOTIDE SEQUENCE [LARGE SCALE GENOMIC DNA]</scope>
    <source>
        <strain evidence="13 14">cv. Gransden 2004</strain>
    </source>
</reference>
<sequence length="754" mass="82021">MGCVRVCEVFQGSDMAASDPRWVESVASLNWVWLPTGTNDGHFATILYLHLSEKLLRSWICLFQQIGVLGWTVLALHQIESFTPMSISELKSQLRQMCRYASRHEVRLLLVSTLLMLSVEIQTANAQQSYNNRSGYACTGRPTCETYALYRTQGSQSLQSIATLFNTTAAEIANASDINPANSTNLLSDLTPLYIPLSCGCAGGIYQAPTSNVVEAGETMYIISNKTYQGLTTDEAIAAANPTVVPTEMQPGQVLKIPLRCACPSTAQRGNNSTLLLTYAIFPDEILDVIGSRFGLTASELQFANNVTDPTSLLAFTTLLIPLVSLTPLSSILFPSPQPPPAISPSLAPAPTLATPVVSKDPSNTPLYIGVAVGAVGMAMAAIMACVLCATVRRHKRTTNNRGELDETSSVVKPPAVGLDTTNSSFVLSMSDVVGSDKPVKFSYEELLAATNRFSEDHKIQGSVYMGKLNGLFVAIKQMKGNMSNELKILSQVHHGNVVRLVGMCASSSENLYLVYEYADNGSLSDCLHYQMAYPSSSFSRSVRLLSWKLRVQIALDVASGLEYLHNYTNPSLVHKDVKSSNILLDRNFRAKVANFGMAQSAVQNGTGPIMTEHIVGTQGYMAPEYLEHGLVTTKADVFSFGVVLLEILSGREATFRDQTTRVCTPLSSTIFEVLSGSDQMSKLQAWMDTRLQVNAYPRDIAFNMASLAKSCVETDPALRPDMKDCSFAMSKICQASLEWDSSTRCTGAFIEAR</sequence>
<keyword evidence="7 10" id="KW-1133">Transmembrane helix</keyword>
<evidence type="ECO:0000256" key="10">
    <source>
        <dbReference type="SAM" id="Phobius"/>
    </source>
</evidence>
<dbReference type="RefSeq" id="XP_073387081.1">
    <property type="nucleotide sequence ID" value="XM_073530980.1"/>
</dbReference>
<feature type="domain" description="LysM" evidence="12">
    <location>
        <begin position="277"/>
        <end position="321"/>
    </location>
</feature>
<dbReference type="PANTHER" id="PTHR45927:SF6">
    <property type="entry name" value="PROTEIN LYK5"/>
    <property type="match status" value="1"/>
</dbReference>
<dbReference type="EnsemblPlants" id="Pp3c1_6050V3.3">
    <property type="protein sequence ID" value="Pp3c1_6050V3.3"/>
    <property type="gene ID" value="Pp3c1_6050"/>
</dbReference>
<keyword evidence="3 10" id="KW-0812">Transmembrane</keyword>
<dbReference type="FunFam" id="1.10.510.10:FF:000468">
    <property type="entry name" value="PTI1-like tyrosine-protein kinase 3"/>
    <property type="match status" value="1"/>
</dbReference>
<feature type="transmembrane region" description="Helical" evidence="10">
    <location>
        <begin position="367"/>
        <end position="392"/>
    </location>
</feature>
<dbReference type="Gene3D" id="3.30.200.20">
    <property type="entry name" value="Phosphorylase Kinase, domain 1"/>
    <property type="match status" value="1"/>
</dbReference>
<evidence type="ECO:0000256" key="5">
    <source>
        <dbReference type="ARBA" id="ARBA00022741"/>
    </source>
</evidence>
<dbReference type="InterPro" id="IPR000719">
    <property type="entry name" value="Prot_kinase_dom"/>
</dbReference>
<keyword evidence="5" id="KW-0547">Nucleotide-binding</keyword>
<dbReference type="PROSITE" id="PS00108">
    <property type="entry name" value="PROTEIN_KINASE_ST"/>
    <property type="match status" value="1"/>
</dbReference>
<dbReference type="PROSITE" id="PS50011">
    <property type="entry name" value="PROTEIN_KINASE_DOM"/>
    <property type="match status" value="1"/>
</dbReference>
<dbReference type="RefSeq" id="XP_024375465.1">
    <property type="nucleotide sequence ID" value="XM_024519697.2"/>
</dbReference>
<dbReference type="InterPro" id="IPR011009">
    <property type="entry name" value="Kinase-like_dom_sf"/>
</dbReference>
<reference evidence="13" key="3">
    <citation type="submission" date="2020-12" db="UniProtKB">
        <authorList>
            <consortium name="EnsemblPlants"/>
        </authorList>
    </citation>
    <scope>IDENTIFICATION</scope>
</reference>
<dbReference type="Pfam" id="PF07714">
    <property type="entry name" value="PK_Tyr_Ser-Thr"/>
    <property type="match status" value="1"/>
</dbReference>
<dbReference type="GeneID" id="112282264"/>
<name>A0A7I4C2V8_PHYPA</name>
<evidence type="ECO:0000256" key="4">
    <source>
        <dbReference type="ARBA" id="ARBA00022729"/>
    </source>
</evidence>
<dbReference type="KEGG" id="ppp:112282264"/>
<dbReference type="Gramene" id="Pp3c1_6050V3.3">
    <property type="protein sequence ID" value="Pp3c1_6050V3.3"/>
    <property type="gene ID" value="Pp3c1_6050"/>
</dbReference>
<dbReference type="InterPro" id="IPR056561">
    <property type="entry name" value="NFP_LYK_LysM1"/>
</dbReference>
<dbReference type="GO" id="GO:0005524">
    <property type="term" value="F:ATP binding"/>
    <property type="evidence" value="ECO:0007669"/>
    <property type="project" value="UniProtKB-KW"/>
</dbReference>
<evidence type="ECO:0000256" key="1">
    <source>
        <dbReference type="ARBA" id="ARBA00004162"/>
    </source>
</evidence>
<dbReference type="Gene3D" id="1.10.510.10">
    <property type="entry name" value="Transferase(Phosphotransferase) domain 1"/>
    <property type="match status" value="1"/>
</dbReference>
<evidence type="ECO:0000256" key="9">
    <source>
        <dbReference type="ARBA" id="ARBA00023157"/>
    </source>
</evidence>
<dbReference type="OMA" id="WESSAVF"/>
<evidence type="ECO:0000259" key="12">
    <source>
        <dbReference type="PROSITE" id="PS51782"/>
    </source>
</evidence>
<feature type="domain" description="LysM" evidence="12">
    <location>
        <begin position="210"/>
        <end position="257"/>
    </location>
</feature>
<dbReference type="Pfam" id="PF01476">
    <property type="entry name" value="LysM"/>
    <property type="match status" value="1"/>
</dbReference>